<feature type="region of interest" description="Disordered" evidence="1">
    <location>
        <begin position="64"/>
        <end position="88"/>
    </location>
</feature>
<evidence type="ECO:0000313" key="3">
    <source>
        <dbReference type="Proteomes" id="UP000324091"/>
    </source>
</evidence>
<comment type="caution">
    <text evidence="2">The sequence shown here is derived from an EMBL/GenBank/DDBJ whole genome shotgun (WGS) entry which is preliminary data.</text>
</comment>
<organism evidence="2 3">
    <name type="scientific">Takifugu flavidus</name>
    <name type="common">sansaifugu</name>
    <dbReference type="NCBI Taxonomy" id="433684"/>
    <lineage>
        <taxon>Eukaryota</taxon>
        <taxon>Metazoa</taxon>
        <taxon>Chordata</taxon>
        <taxon>Craniata</taxon>
        <taxon>Vertebrata</taxon>
        <taxon>Euteleostomi</taxon>
        <taxon>Actinopterygii</taxon>
        <taxon>Neopterygii</taxon>
        <taxon>Teleostei</taxon>
        <taxon>Neoteleostei</taxon>
        <taxon>Acanthomorphata</taxon>
        <taxon>Eupercaria</taxon>
        <taxon>Tetraodontiformes</taxon>
        <taxon>Tetradontoidea</taxon>
        <taxon>Tetraodontidae</taxon>
        <taxon>Takifugu</taxon>
    </lineage>
</organism>
<feature type="region of interest" description="Disordered" evidence="1">
    <location>
        <begin position="253"/>
        <end position="371"/>
    </location>
</feature>
<accession>A0A5C6N152</accession>
<feature type="compositionally biased region" description="Basic and acidic residues" evidence="1">
    <location>
        <begin position="344"/>
        <end position="371"/>
    </location>
</feature>
<sequence length="409" mass="45025">SKREPVHPELIMAQPGGKHGLGGFIWSRHTLALLLLKTALQHSSLNTVLENTCSQQNLFKTGPVKMPGVTTTTGREGGGAETGEQLEKKGKDCMASSLAVDESSDIRGDSSLNVTEEFRRYVLCTAQPQDRICMKRSGLVAKIREKMQEENVTAELTAHHCILHLESLCAEALNMEHGMFTITHAGNFIRAKGLIQHQFKAFLSQWQTQRGDLPHHTEASLCARVMGFEHVMTPVVQIRNSIRSRAKQLRTFKVLTHRRSAGLSKHHESPENMHKPRPQYPIKQNRGRGAGPAGGLAHPEQEAAGPDRVQQNPTQRRRQGHLLRNTPPSPQHRDKEPMIGGRGQDGEREWPREDGEGPKGKGEVEVGPHELAPHLFVDHLFAKGSVSPAPGSMAPSALVPNGSSSSRVH</sequence>
<dbReference type="PANTHER" id="PTHR45913:SF11">
    <property type="entry name" value="EPM2A-INTERACTING PROTEIN 1"/>
    <property type="match status" value="1"/>
</dbReference>
<evidence type="ECO:0000313" key="2">
    <source>
        <dbReference type="EMBL" id="TWW61222.1"/>
    </source>
</evidence>
<reference evidence="2 3" key="1">
    <citation type="submission" date="2019-04" db="EMBL/GenBank/DDBJ databases">
        <title>Chromosome genome assembly for Takifugu flavidus.</title>
        <authorList>
            <person name="Xiao S."/>
        </authorList>
    </citation>
    <scope>NUCLEOTIDE SEQUENCE [LARGE SCALE GENOMIC DNA]</scope>
    <source>
        <strain evidence="2">HTHZ2018</strain>
        <tissue evidence="2">Muscle</tissue>
    </source>
</reference>
<gene>
    <name evidence="2" type="ORF">D4764_05G0013120</name>
</gene>
<evidence type="ECO:0000256" key="1">
    <source>
        <dbReference type="SAM" id="MobiDB-lite"/>
    </source>
</evidence>
<keyword evidence="3" id="KW-1185">Reference proteome</keyword>
<feature type="compositionally biased region" description="Basic and acidic residues" evidence="1">
    <location>
        <begin position="265"/>
        <end position="274"/>
    </location>
</feature>
<dbReference type="AlphaFoldDB" id="A0A5C6N152"/>
<name>A0A5C6N152_9TELE</name>
<dbReference type="EMBL" id="RHFK02000018">
    <property type="protein sequence ID" value="TWW61222.1"/>
    <property type="molecule type" value="Genomic_DNA"/>
</dbReference>
<proteinExistence type="predicted"/>
<feature type="region of interest" description="Disordered" evidence="1">
    <location>
        <begin position="384"/>
        <end position="409"/>
    </location>
</feature>
<dbReference type="PANTHER" id="PTHR45913">
    <property type="entry name" value="EPM2A-INTERACTING PROTEIN 1"/>
    <property type="match status" value="1"/>
</dbReference>
<feature type="non-terminal residue" evidence="2">
    <location>
        <position position="1"/>
    </location>
</feature>
<protein>
    <submittedName>
        <fullName evidence="2">Uncharacterized protein</fullName>
    </submittedName>
</protein>
<dbReference type="Proteomes" id="UP000324091">
    <property type="component" value="Chromosome 5"/>
</dbReference>